<dbReference type="InterPro" id="IPR011033">
    <property type="entry name" value="PRC_barrel-like_sf"/>
</dbReference>
<evidence type="ECO:0000313" key="11">
    <source>
        <dbReference type="Proteomes" id="UP000728032"/>
    </source>
</evidence>
<dbReference type="GO" id="GO:0031122">
    <property type="term" value="P:cytoplasmic microtubule organization"/>
    <property type="evidence" value="ECO:0007669"/>
    <property type="project" value="TreeGrafter"/>
</dbReference>
<dbReference type="Pfam" id="PF08683">
    <property type="entry name" value="CAMSAP_CKK"/>
    <property type="match status" value="1"/>
</dbReference>
<proteinExistence type="inferred from homology"/>
<dbReference type="GO" id="GO:0007026">
    <property type="term" value="P:negative regulation of microtubule depolymerization"/>
    <property type="evidence" value="ECO:0007669"/>
    <property type="project" value="TreeGrafter"/>
</dbReference>
<evidence type="ECO:0008006" key="12">
    <source>
        <dbReference type="Google" id="ProtNLM"/>
    </source>
</evidence>
<feature type="region of interest" description="Disordered" evidence="7">
    <location>
        <begin position="409"/>
        <end position="465"/>
    </location>
</feature>
<feature type="region of interest" description="Disordered" evidence="7">
    <location>
        <begin position="1053"/>
        <end position="1149"/>
    </location>
</feature>
<evidence type="ECO:0000313" key="10">
    <source>
        <dbReference type="EMBL" id="CAD7638977.1"/>
    </source>
</evidence>
<evidence type="ECO:0000256" key="7">
    <source>
        <dbReference type="SAM" id="MobiDB-lite"/>
    </source>
</evidence>
<dbReference type="SUPFAM" id="SSF50346">
    <property type="entry name" value="PRC-barrel domain"/>
    <property type="match status" value="1"/>
</dbReference>
<feature type="compositionally biased region" description="Low complexity" evidence="7">
    <location>
        <begin position="581"/>
        <end position="590"/>
    </location>
</feature>
<dbReference type="InterPro" id="IPR014797">
    <property type="entry name" value="CKK_CAMSAP"/>
</dbReference>
<dbReference type="InterPro" id="IPR038209">
    <property type="entry name" value="CKK_dom_sf"/>
</dbReference>
<evidence type="ECO:0000256" key="1">
    <source>
        <dbReference type="ARBA" id="ARBA00004245"/>
    </source>
</evidence>
<feature type="compositionally biased region" description="Low complexity" evidence="7">
    <location>
        <begin position="1114"/>
        <end position="1125"/>
    </location>
</feature>
<organism evidence="10">
    <name type="scientific">Oppiella nova</name>
    <dbReference type="NCBI Taxonomy" id="334625"/>
    <lineage>
        <taxon>Eukaryota</taxon>
        <taxon>Metazoa</taxon>
        <taxon>Ecdysozoa</taxon>
        <taxon>Arthropoda</taxon>
        <taxon>Chelicerata</taxon>
        <taxon>Arachnida</taxon>
        <taxon>Acari</taxon>
        <taxon>Acariformes</taxon>
        <taxon>Sarcoptiformes</taxon>
        <taxon>Oribatida</taxon>
        <taxon>Brachypylina</taxon>
        <taxon>Oppioidea</taxon>
        <taxon>Oppiidae</taxon>
        <taxon>Oppiella</taxon>
    </lineage>
</organism>
<feature type="region of interest" description="Disordered" evidence="7">
    <location>
        <begin position="559"/>
        <end position="591"/>
    </location>
</feature>
<feature type="compositionally biased region" description="Polar residues" evidence="7">
    <location>
        <begin position="559"/>
        <end position="580"/>
    </location>
</feature>
<keyword evidence="3 6" id="KW-0493">Microtubule</keyword>
<dbReference type="PANTHER" id="PTHR21595:SF0">
    <property type="entry name" value="PATRONIN"/>
    <property type="match status" value="1"/>
</dbReference>
<dbReference type="Pfam" id="PF17095">
    <property type="entry name" value="CAMSAP_CC1"/>
    <property type="match status" value="1"/>
</dbReference>
<dbReference type="GO" id="GO:0031175">
    <property type="term" value="P:neuron projection development"/>
    <property type="evidence" value="ECO:0007669"/>
    <property type="project" value="InterPro"/>
</dbReference>
<dbReference type="GO" id="GO:0005516">
    <property type="term" value="F:calmodulin binding"/>
    <property type="evidence" value="ECO:0007669"/>
    <property type="project" value="InterPro"/>
</dbReference>
<dbReference type="InterPro" id="IPR001715">
    <property type="entry name" value="CH_dom"/>
</dbReference>
<evidence type="ECO:0000259" key="8">
    <source>
        <dbReference type="PROSITE" id="PS50021"/>
    </source>
</evidence>
<feature type="compositionally biased region" description="Low complexity" evidence="7">
    <location>
        <begin position="924"/>
        <end position="935"/>
    </location>
</feature>
<dbReference type="OrthoDB" id="2125658at2759"/>
<gene>
    <name evidence="10" type="ORF">ONB1V03_LOCUS1705</name>
</gene>
<dbReference type="Gene3D" id="3.10.20.360">
    <property type="entry name" value="CKK domain"/>
    <property type="match status" value="1"/>
</dbReference>
<feature type="region of interest" description="Disordered" evidence="7">
    <location>
        <begin position="954"/>
        <end position="1014"/>
    </location>
</feature>
<evidence type="ECO:0000256" key="3">
    <source>
        <dbReference type="ARBA" id="ARBA00022701"/>
    </source>
</evidence>
<evidence type="ECO:0000256" key="6">
    <source>
        <dbReference type="PROSITE-ProRule" id="PRU00841"/>
    </source>
</evidence>
<dbReference type="SMART" id="SM01051">
    <property type="entry name" value="CAMSAP_CKK"/>
    <property type="match status" value="1"/>
</dbReference>
<feature type="compositionally biased region" description="Basic and acidic residues" evidence="7">
    <location>
        <begin position="975"/>
        <end position="991"/>
    </location>
</feature>
<dbReference type="PANTHER" id="PTHR21595">
    <property type="entry name" value="PATRONIN"/>
    <property type="match status" value="1"/>
</dbReference>
<feature type="compositionally biased region" description="Basic residues" evidence="7">
    <location>
        <begin position="1133"/>
        <end position="1145"/>
    </location>
</feature>
<feature type="compositionally biased region" description="Low complexity" evidence="7">
    <location>
        <begin position="518"/>
        <end position="534"/>
    </location>
</feature>
<feature type="compositionally biased region" description="Basic and acidic residues" evidence="7">
    <location>
        <begin position="1055"/>
        <end position="1092"/>
    </location>
</feature>
<feature type="region of interest" description="Disordered" evidence="7">
    <location>
        <begin position="344"/>
        <end position="382"/>
    </location>
</feature>
<dbReference type="InterPro" id="IPR032940">
    <property type="entry name" value="CAMSAP"/>
</dbReference>
<name>A0A7R9LC67_9ACAR</name>
<dbReference type="Pfam" id="PF11971">
    <property type="entry name" value="CAMSAP_CH"/>
    <property type="match status" value="1"/>
</dbReference>
<dbReference type="Pfam" id="PF25532">
    <property type="entry name" value="CH_CAMSAP2_N"/>
    <property type="match status" value="1"/>
</dbReference>
<feature type="compositionally biased region" description="Polar residues" evidence="7">
    <location>
        <begin position="992"/>
        <end position="1014"/>
    </location>
</feature>
<dbReference type="GO" id="GO:0036449">
    <property type="term" value="C:microtubule minus-end"/>
    <property type="evidence" value="ECO:0007669"/>
    <property type="project" value="TreeGrafter"/>
</dbReference>
<dbReference type="InterPro" id="IPR022613">
    <property type="entry name" value="CH_CAMSAP_2"/>
</dbReference>
<comment type="similarity">
    <text evidence="6">Belongs to the CAMSAP1 family.</text>
</comment>
<dbReference type="GO" id="GO:0051011">
    <property type="term" value="F:microtubule minus-end binding"/>
    <property type="evidence" value="ECO:0007669"/>
    <property type="project" value="TreeGrafter"/>
</dbReference>
<dbReference type="InterPro" id="IPR031372">
    <property type="entry name" value="CAMSAP_CC1"/>
</dbReference>
<dbReference type="CDD" id="cd22249">
    <property type="entry name" value="UDM1_RNF168_RNF169-like"/>
    <property type="match status" value="1"/>
</dbReference>
<protein>
    <recommendedName>
        <fullName evidence="12">Patronin</fullName>
    </recommendedName>
</protein>
<evidence type="ECO:0000256" key="2">
    <source>
        <dbReference type="ARBA" id="ARBA00022490"/>
    </source>
</evidence>
<dbReference type="SUPFAM" id="SSF47576">
    <property type="entry name" value="Calponin-homology domain, CH-domain"/>
    <property type="match status" value="1"/>
</dbReference>
<comment type="domain">
    <text evidence="6">The CKK domain binds microtubules.</text>
</comment>
<dbReference type="Proteomes" id="UP000728032">
    <property type="component" value="Unassembled WGS sequence"/>
</dbReference>
<keyword evidence="4" id="KW-0175">Coiled coil</keyword>
<keyword evidence="2" id="KW-0963">Cytoplasm</keyword>
<dbReference type="GO" id="GO:0030507">
    <property type="term" value="F:spectrin binding"/>
    <property type="evidence" value="ECO:0007669"/>
    <property type="project" value="InterPro"/>
</dbReference>
<comment type="subcellular location">
    <subcellularLocation>
        <location evidence="1">Cytoplasm</location>
        <location evidence="1">Cytoskeleton</location>
    </subcellularLocation>
</comment>
<feature type="domain" description="Calponin-homology (CH)" evidence="8">
    <location>
        <begin position="154"/>
        <end position="286"/>
    </location>
</feature>
<dbReference type="PROSITE" id="PS51508">
    <property type="entry name" value="CKK"/>
    <property type="match status" value="1"/>
</dbReference>
<reference evidence="10" key="1">
    <citation type="submission" date="2020-11" db="EMBL/GenBank/DDBJ databases">
        <authorList>
            <person name="Tran Van P."/>
        </authorList>
    </citation>
    <scope>NUCLEOTIDE SEQUENCE</scope>
</reference>
<evidence type="ECO:0000259" key="9">
    <source>
        <dbReference type="PROSITE" id="PS51508"/>
    </source>
</evidence>
<keyword evidence="11" id="KW-1185">Reference proteome</keyword>
<feature type="domain" description="CKK" evidence="9">
    <location>
        <begin position="1237"/>
        <end position="1330"/>
    </location>
</feature>
<feature type="compositionally biased region" description="Polar residues" evidence="7">
    <location>
        <begin position="418"/>
        <end position="428"/>
    </location>
</feature>
<feature type="compositionally biased region" description="Polar residues" evidence="7">
    <location>
        <begin position="478"/>
        <end position="507"/>
    </location>
</feature>
<sequence>MDLELALDLAKQRASVLWLLSKAYNNEMPSDLKEPFYKDHEENDRLKPQITQSLASAELYCLALANIYSDPNYHCLNHYGVMQILQRKGVYMVEPNDASLTETVLIQNAPIKMSAHMVIIEAIMTLYIKEVLIPEKVAEVVSRFAYIEEDEVPEDLEEVAIFWINKCCVRLKQIMQKELNSDESTRDEPTPTLPMLEELTDLSDGCSLAALLSFYCPDHLKWQEICLNKDMSLADSIYNLQLVQFFCEEKLPFNCCFLTLEDFLYLHDTIQTNILAFIADLLFFFEIRPAECVRQPDLQYAVDETDSEMNNGLYYPDLPTPAEMKAKSLQHSSWADEKNLVIEQQTNGSPPTRPPRRSLSSAKLANRHKSVSSQHPSDEDEELTRYFSNIDFKGDNEASPEILMINEKNAHKKPLNTGPKSINTYANNNRRESVRDSDENDVILSTSPQKQSNNNTYNEMSDKSSSQLTNYFTSLAQTNASATTTRRPSASNARKSNQQNLMNSSIVLGTDSPPLPVTNTSNTSFSKNSSQNSSKILPSAPPEAESVINIAYLPKNDKTSNSSNYLPPVSQSSQTLASKPSSNTSTNSNTFKLNASQNSVQTIPTVGADQPFYLQEDDASSGQRSLLMAYNSRPNVSQMSKSDSIDSLLDENDARDSVDSEIASQVHNIRMKLEEKRRKIELERQTAEEEWKSSRQNIGKEAFMRVIHKNGNQEIPNQEMPNQVMPNQVMHNPVMPHMLQNHQMMASQELMNHQMLNHQMNQQMNQQMMAPDMMNHQMHGQHMVNHSMIAPEYMNQRIMSHQMMNAPQVIHHQLVNHQMMANPPQVMSHQMVAQNPNPYYMNSQPNMTNMSGVSIPPQQVFEEYTQQQQQMFSSSPNSKPLIGRTFRVMKPKVMSPDASEHNSPTRSVSEYSDEGFNNYEKSTKSSSSGSTTKEGSTAEDFTSKEAFFISFDSEAKPKAPKPGLRPKQVKQQQQMRRELKSSLNAHQERDNQSSPHRSNGTLDETPTGETGVVNSVSPGVGFVIGADLVHPDMSSELEMAKKKESIMLQSLKRRERQEAERAKKEQSLAQKREDERMRRESSDRKKEEERTKRQFILEQYRHRKAAEEMEKNGSLSSKDSVRSSSTLVLNRPSRQRLFQKPRPKSLHVSASNIQDYSSLDCNKSRIVDDTDACALLSSNSNFSRPESAMSGHSKSSAFVTSPTSHGQHVPPFMFSRFRGPPSDGASDAGSVYTEYTGPKLFVKPSQKSNKVLILNAINVVLAGAVNADTKKKVLEHINGSDSKHYLILFRNAGLQFRAVYTYNPDREEVFKLFGTGPKTVTNEFIERFYK</sequence>
<feature type="region of interest" description="Disordered" evidence="7">
    <location>
        <begin position="478"/>
        <end position="542"/>
    </location>
</feature>
<dbReference type="EMBL" id="CAJPVJ010000334">
    <property type="protein sequence ID" value="CAG2162105.1"/>
    <property type="molecule type" value="Genomic_DNA"/>
</dbReference>
<dbReference type="EMBL" id="OC915159">
    <property type="protein sequence ID" value="CAD7638977.1"/>
    <property type="molecule type" value="Genomic_DNA"/>
</dbReference>
<dbReference type="PROSITE" id="PS50021">
    <property type="entry name" value="CH"/>
    <property type="match status" value="1"/>
</dbReference>
<dbReference type="InterPro" id="IPR036872">
    <property type="entry name" value="CH_dom_sf"/>
</dbReference>
<accession>A0A7R9LC67</accession>
<keyword evidence="5" id="KW-0206">Cytoskeleton</keyword>
<evidence type="ECO:0000256" key="5">
    <source>
        <dbReference type="ARBA" id="ARBA00023212"/>
    </source>
</evidence>
<dbReference type="InterPro" id="IPR058042">
    <property type="entry name" value="CAMSAP_N"/>
</dbReference>
<feature type="region of interest" description="Disordered" evidence="7">
    <location>
        <begin position="893"/>
        <end position="938"/>
    </location>
</feature>
<evidence type="ECO:0000256" key="4">
    <source>
        <dbReference type="ARBA" id="ARBA00023054"/>
    </source>
</evidence>
<feature type="compositionally biased region" description="Polar residues" evidence="7">
    <location>
        <begin position="443"/>
        <end position="465"/>
    </location>
</feature>
<feature type="compositionally biased region" description="Polar residues" evidence="7">
    <location>
        <begin position="901"/>
        <end position="910"/>
    </location>
</feature>